<feature type="region of interest" description="Disordered" evidence="1">
    <location>
        <begin position="137"/>
        <end position="156"/>
    </location>
</feature>
<reference evidence="2 3" key="1">
    <citation type="submission" date="2019-02" db="EMBL/GenBank/DDBJ databases">
        <title>Deep-cultivation of Planctomycetes and their phenomic and genomic characterization uncovers novel biology.</title>
        <authorList>
            <person name="Wiegand S."/>
            <person name="Jogler M."/>
            <person name="Boedeker C."/>
            <person name="Pinto D."/>
            <person name="Vollmers J."/>
            <person name="Rivas-Marin E."/>
            <person name="Kohn T."/>
            <person name="Peeters S.H."/>
            <person name="Heuer A."/>
            <person name="Rast P."/>
            <person name="Oberbeckmann S."/>
            <person name="Bunk B."/>
            <person name="Jeske O."/>
            <person name="Meyerdierks A."/>
            <person name="Storesund J.E."/>
            <person name="Kallscheuer N."/>
            <person name="Luecker S."/>
            <person name="Lage O.M."/>
            <person name="Pohl T."/>
            <person name="Merkel B.J."/>
            <person name="Hornburger P."/>
            <person name="Mueller R.-W."/>
            <person name="Bruemmer F."/>
            <person name="Labrenz M."/>
            <person name="Spormann A.M."/>
            <person name="Op Den Camp H."/>
            <person name="Overmann J."/>
            <person name="Amann R."/>
            <person name="Jetten M.S.M."/>
            <person name="Mascher T."/>
            <person name="Medema M.H."/>
            <person name="Devos D.P."/>
            <person name="Kaster A.-K."/>
            <person name="Ovreas L."/>
            <person name="Rohde M."/>
            <person name="Galperin M.Y."/>
            <person name="Jogler C."/>
        </authorList>
    </citation>
    <scope>NUCLEOTIDE SEQUENCE [LARGE SCALE GENOMIC DNA]</scope>
    <source>
        <strain evidence="2 3">KOR42</strain>
    </source>
</reference>
<evidence type="ECO:0000313" key="3">
    <source>
        <dbReference type="Proteomes" id="UP000317243"/>
    </source>
</evidence>
<sequence length="210" mass="23489">MLLEPRLESSITVVFNQNRPSGFSIRSACFGFIVVVRSIQPFLKGPKDSSATKVSQSFCLSITEKALKHEACQSRRLIPACFSKSLSSKCLGDSKNLRTRFRNDKLLHILHVWKRQFVIPATTSCPSGLWDSLQNSVNRSHLPSSEKPSRDSSPGPMGFPLQYLDHSTWLELAAFDYVSGSELQLGPVEHGFMLIHESIKKTRPAIACWP</sequence>
<evidence type="ECO:0000256" key="1">
    <source>
        <dbReference type="SAM" id="MobiDB-lite"/>
    </source>
</evidence>
<evidence type="ECO:0000313" key="2">
    <source>
        <dbReference type="EMBL" id="TWT47956.1"/>
    </source>
</evidence>
<protein>
    <submittedName>
        <fullName evidence="2">Uncharacterized protein</fullName>
    </submittedName>
</protein>
<dbReference type="AlphaFoldDB" id="A0A5C5WAM1"/>
<name>A0A5C5WAM1_9PLAN</name>
<accession>A0A5C5WAM1</accession>
<dbReference type="Proteomes" id="UP000317243">
    <property type="component" value="Unassembled WGS sequence"/>
</dbReference>
<proteinExistence type="predicted"/>
<organism evidence="2 3">
    <name type="scientific">Thalassoglobus neptunius</name>
    <dbReference type="NCBI Taxonomy" id="1938619"/>
    <lineage>
        <taxon>Bacteria</taxon>
        <taxon>Pseudomonadati</taxon>
        <taxon>Planctomycetota</taxon>
        <taxon>Planctomycetia</taxon>
        <taxon>Planctomycetales</taxon>
        <taxon>Planctomycetaceae</taxon>
        <taxon>Thalassoglobus</taxon>
    </lineage>
</organism>
<comment type="caution">
    <text evidence="2">The sequence shown here is derived from an EMBL/GenBank/DDBJ whole genome shotgun (WGS) entry which is preliminary data.</text>
</comment>
<keyword evidence="3" id="KW-1185">Reference proteome</keyword>
<gene>
    <name evidence="2" type="ORF">KOR42_40400</name>
</gene>
<dbReference type="EMBL" id="SIHI01000021">
    <property type="protein sequence ID" value="TWT47956.1"/>
    <property type="molecule type" value="Genomic_DNA"/>
</dbReference>